<dbReference type="EMBL" id="LOSJ02000001">
    <property type="protein sequence ID" value="PNM64149.1"/>
    <property type="molecule type" value="Genomic_DNA"/>
</dbReference>
<evidence type="ECO:0008006" key="4">
    <source>
        <dbReference type="Google" id="ProtNLM"/>
    </source>
</evidence>
<evidence type="ECO:0000313" key="3">
    <source>
        <dbReference type="Proteomes" id="UP000053748"/>
    </source>
</evidence>
<evidence type="ECO:0000313" key="2">
    <source>
        <dbReference type="EMBL" id="PNM64149.1"/>
    </source>
</evidence>
<feature type="transmembrane region" description="Helical" evidence="1">
    <location>
        <begin position="51"/>
        <end position="68"/>
    </location>
</feature>
<dbReference type="Proteomes" id="UP000053748">
    <property type="component" value="Unassembled WGS sequence"/>
</dbReference>
<protein>
    <recommendedName>
        <fullName evidence="4">DoxX family protein</fullName>
    </recommendedName>
</protein>
<feature type="transmembrane region" description="Helical" evidence="1">
    <location>
        <begin position="75"/>
        <end position="93"/>
    </location>
</feature>
<keyword evidence="3" id="KW-1185">Reference proteome</keyword>
<keyword evidence="1" id="KW-0812">Transmembrane</keyword>
<sequence>MKFQLSKTLPAAFIAFVFVQSLFYKFSGSYETQFIFKTLGGWSGFTWFGDWGAYLIGSAELVASILLFTRWHGLGALMTVGIMSGAIFFHLFTPLGVVMPEFNEAGEMVGNDGGLLFVMACLVWLSGAFLTIRDWRSMDSSLHKMLGAKGV</sequence>
<name>A0A2J9VK45_VIBMI</name>
<evidence type="ECO:0000256" key="1">
    <source>
        <dbReference type="SAM" id="Phobius"/>
    </source>
</evidence>
<accession>A0A2J9VK45</accession>
<comment type="caution">
    <text evidence="2">The sequence shown here is derived from an EMBL/GenBank/DDBJ whole genome shotgun (WGS) entry which is preliminary data.</text>
</comment>
<proteinExistence type="predicted"/>
<dbReference type="OrthoDB" id="9791120at2"/>
<dbReference type="STRING" id="674.VM_16515"/>
<keyword evidence="1" id="KW-1133">Transmembrane helix</keyword>
<reference evidence="2" key="1">
    <citation type="submission" date="2017-12" db="EMBL/GenBank/DDBJ databases">
        <title>FDA dAtabase for Regulatory Grade micrObial Sequences (FDA-ARGOS): Supporting development and validation of Infectious Disease Dx tests.</title>
        <authorList>
            <person name="Hoffmann M."/>
            <person name="Allard M."/>
            <person name="Evans P."/>
            <person name="Brown E."/>
            <person name="Tallon L.J."/>
            <person name="Sadzewicz L."/>
            <person name="Sengamalay N."/>
            <person name="Ott S."/>
            <person name="Godinez A."/>
            <person name="Nagaraj S."/>
            <person name="Vavikolanu K."/>
            <person name="Aluvathingal J."/>
            <person name="Nadendla S."/>
            <person name="Hobson J."/>
            <person name="Sichtig H."/>
        </authorList>
    </citation>
    <scope>NUCLEOTIDE SEQUENCE [LARGE SCALE GENOMIC DNA]</scope>
    <source>
        <strain evidence="2">FDAARGOS_113</strain>
    </source>
</reference>
<dbReference type="AlphaFoldDB" id="A0A2J9VK45"/>
<dbReference type="RefSeq" id="WP_000671904.1">
    <property type="nucleotide sequence ID" value="NZ_CAWMSS010000002.1"/>
</dbReference>
<feature type="transmembrane region" description="Helical" evidence="1">
    <location>
        <begin position="113"/>
        <end position="132"/>
    </location>
</feature>
<keyword evidence="1" id="KW-0472">Membrane</keyword>
<gene>
    <name evidence="2" type="ORF">AL544_004340</name>
</gene>
<organism evidence="2 3">
    <name type="scientific">Vibrio mimicus</name>
    <dbReference type="NCBI Taxonomy" id="674"/>
    <lineage>
        <taxon>Bacteria</taxon>
        <taxon>Pseudomonadati</taxon>
        <taxon>Pseudomonadota</taxon>
        <taxon>Gammaproteobacteria</taxon>
        <taxon>Vibrionales</taxon>
        <taxon>Vibrionaceae</taxon>
        <taxon>Vibrio</taxon>
    </lineage>
</organism>